<proteinExistence type="predicted"/>
<name>A0A0F8AB73_LARCR</name>
<dbReference type="EMBL" id="KQ042901">
    <property type="protein sequence ID" value="KKF09362.1"/>
    <property type="molecule type" value="Genomic_DNA"/>
</dbReference>
<dbReference type="AlphaFoldDB" id="A0A0F8AB73"/>
<sequence length="78" mass="8877">MNQSEDREEGVHPSKSSLCGEHDSQTKAQRRKLEEPEPSTVSMKSDQSMGQPISFKDGRQSVDQRWSGKLPEEEVLQF</sequence>
<accession>A0A0F8AB73</accession>
<gene>
    <name evidence="2" type="ORF">EH28_00207</name>
</gene>
<organism evidence="2">
    <name type="scientific">Larimichthys crocea</name>
    <name type="common">Large yellow croaker</name>
    <name type="synonym">Pseudosciaena crocea</name>
    <dbReference type="NCBI Taxonomy" id="215358"/>
    <lineage>
        <taxon>Eukaryota</taxon>
        <taxon>Metazoa</taxon>
        <taxon>Chordata</taxon>
        <taxon>Craniata</taxon>
        <taxon>Vertebrata</taxon>
        <taxon>Euteleostomi</taxon>
        <taxon>Actinopterygii</taxon>
        <taxon>Neopterygii</taxon>
        <taxon>Teleostei</taxon>
        <taxon>Neoteleostei</taxon>
        <taxon>Acanthomorphata</taxon>
        <taxon>Eupercaria</taxon>
        <taxon>Sciaenidae</taxon>
        <taxon>Larimichthys</taxon>
    </lineage>
</organism>
<feature type="region of interest" description="Disordered" evidence="1">
    <location>
        <begin position="1"/>
        <end position="78"/>
    </location>
</feature>
<protein>
    <submittedName>
        <fullName evidence="2">Uncharacterized protein</fullName>
    </submittedName>
</protein>
<feature type="compositionally biased region" description="Basic and acidic residues" evidence="1">
    <location>
        <begin position="20"/>
        <end position="35"/>
    </location>
</feature>
<feature type="compositionally biased region" description="Polar residues" evidence="1">
    <location>
        <begin position="39"/>
        <end position="51"/>
    </location>
</feature>
<evidence type="ECO:0000256" key="1">
    <source>
        <dbReference type="SAM" id="MobiDB-lite"/>
    </source>
</evidence>
<evidence type="ECO:0000313" key="2">
    <source>
        <dbReference type="EMBL" id="KKF09362.1"/>
    </source>
</evidence>
<reference evidence="2" key="1">
    <citation type="journal article" date="2015" name="PLoS Genet.">
        <title>Genome Sequencing of the Perciform Fish Larimichthys crocea Provides Insights into Molecular and Genetic Mechanisms of Stress Adaptation.</title>
        <authorList>
            <person name="Ao J."/>
            <person name="Mu Y."/>
            <person name="Xiang L.X."/>
            <person name="Fan D."/>
            <person name="Feng M."/>
            <person name="Zhang S."/>
            <person name="Shi Q."/>
            <person name="Zhu L.Y."/>
            <person name="Li T."/>
            <person name="Ding Y."/>
            <person name="Nie L."/>
            <person name="Li Q."/>
            <person name="Dong W.R."/>
            <person name="Jiang L."/>
            <person name="Sun B."/>
            <person name="Zhang X."/>
            <person name="Li M."/>
            <person name="Zhang H.Q."/>
            <person name="Xie S."/>
            <person name="Zhu Y."/>
            <person name="Jiang X."/>
            <person name="Wang X."/>
            <person name="Mu P."/>
            <person name="Chen W."/>
            <person name="Yue Z."/>
            <person name="Wang Z."/>
            <person name="Wang J."/>
            <person name="Shao J.Z."/>
            <person name="Chen X."/>
        </authorList>
    </citation>
    <scope>NUCLEOTIDE SEQUENCE [LARGE SCALE GENOMIC DNA]</scope>
    <source>
        <strain evidence="2">SSNF</strain>
        <tissue evidence="2">Blood</tissue>
    </source>
</reference>